<feature type="region of interest" description="Disordered" evidence="3">
    <location>
        <begin position="112"/>
        <end position="141"/>
    </location>
</feature>
<name>L8H2N0_ACACF</name>
<evidence type="ECO:0000256" key="2">
    <source>
        <dbReference type="ARBA" id="ARBA00023134"/>
    </source>
</evidence>
<dbReference type="VEuPathDB" id="AmoebaDB:ACA1_155740"/>
<reference evidence="4 5" key="1">
    <citation type="journal article" date="2013" name="Genome Biol.">
        <title>Genome of Acanthamoeba castellanii highlights extensive lateral gene transfer and early evolution of tyrosine kinase signaling.</title>
        <authorList>
            <person name="Clarke M."/>
            <person name="Lohan A.J."/>
            <person name="Liu B."/>
            <person name="Lagkouvardos I."/>
            <person name="Roy S."/>
            <person name="Zafar N."/>
            <person name="Bertelli C."/>
            <person name="Schilde C."/>
            <person name="Kianianmomeni A."/>
            <person name="Burglin T.R."/>
            <person name="Frech C."/>
            <person name="Turcotte B."/>
            <person name="Kopec K.O."/>
            <person name="Synnott J.M."/>
            <person name="Choo C."/>
            <person name="Paponov I."/>
            <person name="Finkler A."/>
            <person name="Soon Heng Tan C."/>
            <person name="Hutchins A.P."/>
            <person name="Weinmeier T."/>
            <person name="Rattei T."/>
            <person name="Chu J.S."/>
            <person name="Gimenez G."/>
            <person name="Irimia M."/>
            <person name="Rigden D.J."/>
            <person name="Fitzpatrick D.A."/>
            <person name="Lorenzo-Morales J."/>
            <person name="Bateman A."/>
            <person name="Chiu C.H."/>
            <person name="Tang P."/>
            <person name="Hegemann P."/>
            <person name="Fromm H."/>
            <person name="Raoult D."/>
            <person name="Greub G."/>
            <person name="Miranda-Saavedra D."/>
            <person name="Chen N."/>
            <person name="Nash P."/>
            <person name="Ginger M.L."/>
            <person name="Horn M."/>
            <person name="Schaap P."/>
            <person name="Caler L."/>
            <person name="Loftus B."/>
        </authorList>
    </citation>
    <scope>NUCLEOTIDE SEQUENCE [LARGE SCALE GENOMIC DNA]</scope>
    <source>
        <strain evidence="4 5">Neff</strain>
    </source>
</reference>
<dbReference type="RefSeq" id="XP_004340655.1">
    <property type="nucleotide sequence ID" value="XM_004340607.1"/>
</dbReference>
<dbReference type="SMART" id="SM00175">
    <property type="entry name" value="RAB"/>
    <property type="match status" value="1"/>
</dbReference>
<evidence type="ECO:0000256" key="1">
    <source>
        <dbReference type="ARBA" id="ARBA00022741"/>
    </source>
</evidence>
<sequence length="838" mass="91620">MNNKETLESFQSITGADEATARCFLESSNWNLEAGISTFFDHGGVSPAAAVVTASRVPSLGKSDHKQKKTLHRSGSGGDWPTTRDDVKEELARLKEDYQRLHERLALYERREREQQERELEEEEARRELEEEERDNRSAAAAMVPVPIDPEERRRARQAYRQLAGRPRDGDVGLWSNRQRERSKLRAGDLQALAHMLGLAMTNAEATRTAQALATRASGGDDGEDAEQVIRGLLNKQDQKPGEKWSAVNPLAKLQPWTTFLAQARSAAQASAMDGDSGDVTLDVDINAGTPPSSQAAAIHAKLSLDATQAALWREDHRAPSEDSTILSFSFTTEEGVDSFGLGEISGALKDILASMQPVLQYSSFQVQVKQQQPREGCSDGKEKDKAVADEGAARIFRLTLFFADLAPVHELAGLLLLGFEAKDLEASLQFSGGIYNDEKTSVHSEESIKASARVRAQLPGHQLAVLLKALKAYRAATNLAGGAVRHDDDSDDDDAHIAKLVTKLRQLALRFEFADLADALRHYLPSSSNDVGILHFVIVIDGGVHGRCQDLTVKRACCDEADVAFAEAEPAMVGAPPPAVAAYSDIVQKLRALDSIHLQCGNAALRVTFDNALLSFLPSMAELTPVIDNLREARSEEAARESLHSQNIRLVFMGDDTVGKTSYLITAAEHAFPLHAPMMNENRELSLAIDGRTVCVSLWDSMGVDSYRRLRALAAGSTDMFVICFAVDDPESYASVRTKWVPEVQTHSKPFIVLALKTDLRRVAGSSVITEEEGRKLAEEVGAQGYAEASAQDMSGLPMPILESYRARMKFLSSGPSDGAKRRIRTKGRSLSVTSFE</sequence>
<dbReference type="EMBL" id="KB007951">
    <property type="protein sequence ID" value="ELR18616.1"/>
    <property type="molecule type" value="Genomic_DNA"/>
</dbReference>
<dbReference type="GeneID" id="14919374"/>
<dbReference type="GO" id="GO:0003924">
    <property type="term" value="F:GTPase activity"/>
    <property type="evidence" value="ECO:0007669"/>
    <property type="project" value="InterPro"/>
</dbReference>
<dbReference type="InterPro" id="IPR009060">
    <property type="entry name" value="UBA-like_sf"/>
</dbReference>
<dbReference type="AlphaFoldDB" id="L8H2N0"/>
<feature type="compositionally biased region" description="Basic and acidic residues" evidence="3">
    <location>
        <begin position="112"/>
        <end position="137"/>
    </location>
</feature>
<dbReference type="GO" id="GO:0005525">
    <property type="term" value="F:GTP binding"/>
    <property type="evidence" value="ECO:0007669"/>
    <property type="project" value="UniProtKB-KW"/>
</dbReference>
<protein>
    <submittedName>
        <fullName evidence="4">Ras subfamily protein</fullName>
    </submittedName>
</protein>
<dbReference type="SUPFAM" id="SSF52540">
    <property type="entry name" value="P-loop containing nucleoside triphosphate hydrolases"/>
    <property type="match status" value="1"/>
</dbReference>
<dbReference type="KEGG" id="acan:ACA1_155740"/>
<dbReference type="Proteomes" id="UP000011083">
    <property type="component" value="Unassembled WGS sequence"/>
</dbReference>
<organism evidence="4 5">
    <name type="scientific">Acanthamoeba castellanii (strain ATCC 30010 / Neff)</name>
    <dbReference type="NCBI Taxonomy" id="1257118"/>
    <lineage>
        <taxon>Eukaryota</taxon>
        <taxon>Amoebozoa</taxon>
        <taxon>Discosea</taxon>
        <taxon>Longamoebia</taxon>
        <taxon>Centramoebida</taxon>
        <taxon>Acanthamoebidae</taxon>
        <taxon>Acanthamoeba</taxon>
    </lineage>
</organism>
<dbReference type="InterPro" id="IPR001806">
    <property type="entry name" value="Small_GTPase"/>
</dbReference>
<dbReference type="InterPro" id="IPR027417">
    <property type="entry name" value="P-loop_NTPase"/>
</dbReference>
<keyword evidence="2" id="KW-0342">GTP-binding</keyword>
<evidence type="ECO:0000256" key="3">
    <source>
        <dbReference type="SAM" id="MobiDB-lite"/>
    </source>
</evidence>
<feature type="region of interest" description="Disordered" evidence="3">
    <location>
        <begin position="59"/>
        <end position="84"/>
    </location>
</feature>
<dbReference type="PANTHER" id="PTHR24072">
    <property type="entry name" value="RHO FAMILY GTPASE"/>
    <property type="match status" value="1"/>
</dbReference>
<dbReference type="Pfam" id="PF14555">
    <property type="entry name" value="UBA_4"/>
    <property type="match status" value="1"/>
</dbReference>
<keyword evidence="5" id="KW-1185">Reference proteome</keyword>
<evidence type="ECO:0000313" key="4">
    <source>
        <dbReference type="EMBL" id="ELR18616.1"/>
    </source>
</evidence>
<dbReference type="SMART" id="SM00174">
    <property type="entry name" value="RHO"/>
    <property type="match status" value="1"/>
</dbReference>
<dbReference type="Gene3D" id="3.40.50.300">
    <property type="entry name" value="P-loop containing nucleotide triphosphate hydrolases"/>
    <property type="match status" value="1"/>
</dbReference>
<evidence type="ECO:0000313" key="5">
    <source>
        <dbReference type="Proteomes" id="UP000011083"/>
    </source>
</evidence>
<gene>
    <name evidence="4" type="ORF">ACA1_155740</name>
</gene>
<dbReference type="STRING" id="1257118.L8H2N0"/>
<feature type="region of interest" description="Disordered" evidence="3">
    <location>
        <begin position="815"/>
        <end position="838"/>
    </location>
</feature>
<dbReference type="PROSITE" id="PS51420">
    <property type="entry name" value="RHO"/>
    <property type="match status" value="1"/>
</dbReference>
<dbReference type="SMART" id="SM00173">
    <property type="entry name" value="RAS"/>
    <property type="match status" value="1"/>
</dbReference>
<dbReference type="CDD" id="cd14348">
    <property type="entry name" value="UBA_p47"/>
    <property type="match status" value="1"/>
</dbReference>
<dbReference type="SUPFAM" id="SSF46934">
    <property type="entry name" value="UBA-like"/>
    <property type="match status" value="1"/>
</dbReference>
<proteinExistence type="predicted"/>
<dbReference type="Pfam" id="PF00071">
    <property type="entry name" value="Ras"/>
    <property type="match status" value="1"/>
</dbReference>
<keyword evidence="1" id="KW-0547">Nucleotide-binding</keyword>
<dbReference type="GO" id="GO:0007264">
    <property type="term" value="P:small GTPase-mediated signal transduction"/>
    <property type="evidence" value="ECO:0007669"/>
    <property type="project" value="InterPro"/>
</dbReference>
<dbReference type="OrthoDB" id="25896at2759"/>
<dbReference type="Gene3D" id="1.10.8.10">
    <property type="entry name" value="DNA helicase RuvA subunit, C-terminal domain"/>
    <property type="match status" value="1"/>
</dbReference>
<accession>L8H2N0</accession>
<dbReference type="CDD" id="cd00157">
    <property type="entry name" value="Rho"/>
    <property type="match status" value="1"/>
</dbReference>
<dbReference type="PRINTS" id="PR00449">
    <property type="entry name" value="RASTRNSFRMNG"/>
</dbReference>
<dbReference type="InterPro" id="IPR003578">
    <property type="entry name" value="Small_GTPase_Rho"/>
</dbReference>